<accession>A0A8H6HK71</accession>
<comment type="caution">
    <text evidence="1">The sequence shown here is derived from an EMBL/GenBank/DDBJ whole genome shotgun (WGS) entry which is preliminary data.</text>
</comment>
<reference evidence="1 2" key="1">
    <citation type="submission" date="2020-07" db="EMBL/GenBank/DDBJ databases">
        <title>Comparative genomics of pyrophilous fungi reveals a link between fire events and developmental genes.</title>
        <authorList>
            <consortium name="DOE Joint Genome Institute"/>
            <person name="Steindorff A.S."/>
            <person name="Carver A."/>
            <person name="Calhoun S."/>
            <person name="Stillman K."/>
            <person name="Liu H."/>
            <person name="Lipzen A."/>
            <person name="Pangilinan J."/>
            <person name="Labutti K."/>
            <person name="Bruns T.D."/>
            <person name="Grigoriev I.V."/>
        </authorList>
    </citation>
    <scope>NUCLEOTIDE SEQUENCE [LARGE SCALE GENOMIC DNA]</scope>
    <source>
        <strain evidence="1 2">CBS 144469</strain>
    </source>
</reference>
<evidence type="ECO:0000313" key="2">
    <source>
        <dbReference type="Proteomes" id="UP000521943"/>
    </source>
</evidence>
<evidence type="ECO:0000313" key="1">
    <source>
        <dbReference type="EMBL" id="KAF6747687.1"/>
    </source>
</evidence>
<dbReference type="AlphaFoldDB" id="A0A8H6HK71"/>
<protein>
    <submittedName>
        <fullName evidence="1">Uncharacterized protein</fullName>
    </submittedName>
</protein>
<dbReference type="EMBL" id="JACGCI010000078">
    <property type="protein sequence ID" value="KAF6747687.1"/>
    <property type="molecule type" value="Genomic_DNA"/>
</dbReference>
<dbReference type="Proteomes" id="UP000521943">
    <property type="component" value="Unassembled WGS sequence"/>
</dbReference>
<name>A0A8H6HK71_9AGAR</name>
<keyword evidence="2" id="KW-1185">Reference proteome</keyword>
<proteinExistence type="predicted"/>
<organism evidence="1 2">
    <name type="scientific">Ephemerocybe angulata</name>
    <dbReference type="NCBI Taxonomy" id="980116"/>
    <lineage>
        <taxon>Eukaryota</taxon>
        <taxon>Fungi</taxon>
        <taxon>Dikarya</taxon>
        <taxon>Basidiomycota</taxon>
        <taxon>Agaricomycotina</taxon>
        <taxon>Agaricomycetes</taxon>
        <taxon>Agaricomycetidae</taxon>
        <taxon>Agaricales</taxon>
        <taxon>Agaricineae</taxon>
        <taxon>Psathyrellaceae</taxon>
        <taxon>Ephemerocybe</taxon>
    </lineage>
</organism>
<sequence length="424" mass="47691">MALEHIRTLRFPSSLTYNDKGVASSSSSSWSTKLTVLSQVPILDARGSSFLSGKFDLSHIHTLPVYPLDEVKANSIVTVGFTANTYVSGGGASKGVEFLSTNIQFDLIRGWESSVYVLGSTFISSYSDDHLLVQFRSDEVVKLYEDLYTRLGSPKLSAKRGWSIFTKMVERCRLREGCHPSPETPRNDDGAACRQHLHVMDGIFAPVIQAIGQFLTDRRYSPVATCKRRHVIEKMNFQGIQAGPREWPAEGASDDRWTVGAEEPRISARNHDNALSDSAIIFGRNDAPQCVKPVHRPTLEITRIARTYSSKIYLSPLTTMSPSSELGRETLLVRRLSLLRTWATDVAEIIEIPYVTLRKRVVWRPPTRRYRNGDESRTFGGNDGTMVALWSLRCFQFSDIGNPQPRTRLNEMLWSVMVEDVDLL</sequence>
<gene>
    <name evidence="1" type="ORF">DFP72DRAFT_854081</name>
</gene>